<organism evidence="3 4">
    <name type="scientific">[Candida] subhashii</name>
    <dbReference type="NCBI Taxonomy" id="561895"/>
    <lineage>
        <taxon>Eukaryota</taxon>
        <taxon>Fungi</taxon>
        <taxon>Dikarya</taxon>
        <taxon>Ascomycota</taxon>
        <taxon>Saccharomycotina</taxon>
        <taxon>Pichiomycetes</taxon>
        <taxon>Debaryomycetaceae</taxon>
        <taxon>Spathaspora</taxon>
    </lineage>
</organism>
<dbReference type="Proteomes" id="UP000694255">
    <property type="component" value="Unassembled WGS sequence"/>
</dbReference>
<accession>A0A8J5R7L8</accession>
<evidence type="ECO:0000313" key="3">
    <source>
        <dbReference type="EMBL" id="KAG7666265.1"/>
    </source>
</evidence>
<sequence length="617" mass="71136">MLEQQSYPYMLPQRIHFQDGDGTDEFIEFMKHRPELRLESIQSDFATLTEIYEKDPSLISRIQQISLFFHGDPVDFSLRIANIPFPIYGVSTSGTQEYGNHQFYLEKFPSVRCLDQLASLNIGDNIDPEELKYLTRSLKVLRIEMDSNPAIFKPFLPETLVTLEITFSLGPRYETMIEFDIGGLKNLKKLSCSYMKLKDFSSLKAPNQIESLYIYSMELESLHGIEKYTKLTDLDLTITDLDPYSILDCNLPDSIQRLCLQLSSETAQLSDDADAEMRRIPNPRPPIRLPPKVRSFIINSSVIFFPQDYIFPDSLKILCLSAHIMPYVPRLPPNLIALRLSCRHKLTLPEPLPRSLVYLQTSFLPKNEDFLANLPNLTRFEYSSIYKHLSDFEYQLPDSLRTLDLGMNSLSHLKLQDSNLSRIDLSSNKFFGFEELELPDTVQELALKYQPLAVLPNDRFRLPANLTRLDLSACQIDTESFKRMKLETLSHLSKLTLAENYITELKPGFLPSSLKVLELSRNFGLQILDSDVFKVLTNLQYLYLSECGLELLPRIEFPRSLKYLTLALNNLSDVDGLQFSENHQMKAIELQYNNFANTEAVVNKLRDKLRRECDIVI</sequence>
<dbReference type="InterPro" id="IPR001611">
    <property type="entry name" value="Leu-rich_rpt"/>
</dbReference>
<protein>
    <submittedName>
        <fullName evidence="3">Uncharacterized protein</fullName>
    </submittedName>
</protein>
<dbReference type="PANTHER" id="PTHR45712">
    <property type="entry name" value="AGAP008170-PA"/>
    <property type="match status" value="1"/>
</dbReference>
<gene>
    <name evidence="3" type="ORF">J8A68_000196</name>
</gene>
<dbReference type="AlphaFoldDB" id="A0A8J5R7L8"/>
<dbReference type="PANTHER" id="PTHR45712:SF22">
    <property type="entry name" value="INSULIN-LIKE GROWTH FACTOR-BINDING PROTEIN COMPLEX ACID LABILE SUBUNIT"/>
    <property type="match status" value="1"/>
</dbReference>
<dbReference type="PROSITE" id="PS51450">
    <property type="entry name" value="LRR"/>
    <property type="match status" value="1"/>
</dbReference>
<dbReference type="Pfam" id="PF13855">
    <property type="entry name" value="LRR_8"/>
    <property type="match status" value="1"/>
</dbReference>
<dbReference type="OrthoDB" id="4019115at2759"/>
<dbReference type="GeneID" id="73466997"/>
<keyword evidence="1" id="KW-0433">Leucine-rich repeat</keyword>
<dbReference type="EMBL" id="JAGSYN010000026">
    <property type="protein sequence ID" value="KAG7666265.1"/>
    <property type="molecule type" value="Genomic_DNA"/>
</dbReference>
<name>A0A8J5R7L8_9ASCO</name>
<evidence type="ECO:0000313" key="4">
    <source>
        <dbReference type="Proteomes" id="UP000694255"/>
    </source>
</evidence>
<keyword evidence="2" id="KW-0677">Repeat</keyword>
<evidence type="ECO:0000256" key="1">
    <source>
        <dbReference type="ARBA" id="ARBA00022614"/>
    </source>
</evidence>
<proteinExistence type="predicted"/>
<dbReference type="RefSeq" id="XP_049266497.1">
    <property type="nucleotide sequence ID" value="XM_049405688.1"/>
</dbReference>
<reference evidence="3 4" key="1">
    <citation type="journal article" date="2021" name="DNA Res.">
        <title>Genome analysis of Candida subhashii reveals its hybrid nature and dual mitochondrial genome conformations.</title>
        <authorList>
            <person name="Mixao V."/>
            <person name="Hegedusova E."/>
            <person name="Saus E."/>
            <person name="Pryszcz L.P."/>
            <person name="Cillingova A."/>
            <person name="Nosek J."/>
            <person name="Gabaldon T."/>
        </authorList>
    </citation>
    <scope>NUCLEOTIDE SEQUENCE [LARGE SCALE GENOMIC DNA]</scope>
    <source>
        <strain evidence="3 4">CBS 10753</strain>
    </source>
</reference>
<evidence type="ECO:0000256" key="2">
    <source>
        <dbReference type="ARBA" id="ARBA00022737"/>
    </source>
</evidence>
<dbReference type="InterPro" id="IPR050333">
    <property type="entry name" value="SLRP"/>
</dbReference>
<keyword evidence="4" id="KW-1185">Reference proteome</keyword>
<comment type="caution">
    <text evidence="3">The sequence shown here is derived from an EMBL/GenBank/DDBJ whole genome shotgun (WGS) entry which is preliminary data.</text>
</comment>